<accession>A0A9J6R9I1</accession>
<dbReference type="RefSeq" id="WP_268778730.1">
    <property type="nucleotide sequence ID" value="NZ_JAPRAT010000002.1"/>
</dbReference>
<feature type="transmembrane region" description="Helical" evidence="1">
    <location>
        <begin position="7"/>
        <end position="28"/>
    </location>
</feature>
<keyword evidence="1" id="KW-0812">Transmembrane</keyword>
<proteinExistence type="predicted"/>
<protein>
    <submittedName>
        <fullName evidence="2">DUF2512 family protein</fullName>
    </submittedName>
</protein>
<comment type="caution">
    <text evidence="2">The sequence shown here is derived from an EMBL/GenBank/DDBJ whole genome shotgun (WGS) entry which is preliminary data.</text>
</comment>
<dbReference type="AlphaFoldDB" id="A0A9J6R9I1"/>
<dbReference type="Pfam" id="PF10710">
    <property type="entry name" value="DUF2512"/>
    <property type="match status" value="1"/>
</dbReference>
<dbReference type="InterPro" id="IPR019649">
    <property type="entry name" value="DUF2512"/>
</dbReference>
<organism evidence="2 3">
    <name type="scientific">Natronobacillus azotifigens</name>
    <dbReference type="NCBI Taxonomy" id="472978"/>
    <lineage>
        <taxon>Bacteria</taxon>
        <taxon>Bacillati</taxon>
        <taxon>Bacillota</taxon>
        <taxon>Bacilli</taxon>
        <taxon>Bacillales</taxon>
        <taxon>Bacillaceae</taxon>
        <taxon>Natronobacillus</taxon>
    </lineage>
</organism>
<gene>
    <name evidence="2" type="ORF">OWO01_01900</name>
</gene>
<dbReference type="Proteomes" id="UP001084197">
    <property type="component" value="Unassembled WGS sequence"/>
</dbReference>
<evidence type="ECO:0000313" key="3">
    <source>
        <dbReference type="Proteomes" id="UP001084197"/>
    </source>
</evidence>
<keyword evidence="1" id="KW-1133">Transmembrane helix</keyword>
<evidence type="ECO:0000313" key="2">
    <source>
        <dbReference type="EMBL" id="MCZ0701963.1"/>
    </source>
</evidence>
<reference evidence="2" key="1">
    <citation type="submission" date="2022-11" db="EMBL/GenBank/DDBJ databases">
        <title>WGS of Natronobacillus azotifigens 24KS-1, an anaerobic diazotrophic haloalkaliphile from soda-rich habitats.</title>
        <authorList>
            <person name="Sorokin D.Y."/>
            <person name="Merkel A.Y."/>
        </authorList>
    </citation>
    <scope>NUCLEOTIDE SEQUENCE</scope>
    <source>
        <strain evidence="2">24KS-1</strain>
    </source>
</reference>
<name>A0A9J6R9I1_9BACI</name>
<keyword evidence="3" id="KW-1185">Reference proteome</keyword>
<sequence>MNHTKLIGMKFIATFILLFLVLGIGFTISIADIVLINMVSILAYFIGDLLILSRTNNTIATLADISIAFVVIFLMTDALLASTEAFIAALLSAVLIGLYEWFFHPFVIRGLSYSQNKQAALLRANYLMESSDELGVFFQPEDQD</sequence>
<evidence type="ECO:0000256" key="1">
    <source>
        <dbReference type="SAM" id="Phobius"/>
    </source>
</evidence>
<dbReference type="EMBL" id="JAPRAT010000002">
    <property type="protein sequence ID" value="MCZ0701963.1"/>
    <property type="molecule type" value="Genomic_DNA"/>
</dbReference>
<feature type="transmembrane region" description="Helical" evidence="1">
    <location>
        <begin position="86"/>
        <end position="108"/>
    </location>
</feature>
<keyword evidence="1" id="KW-0472">Membrane</keyword>
<feature type="transmembrane region" description="Helical" evidence="1">
    <location>
        <begin position="34"/>
        <end position="52"/>
    </location>
</feature>
<feature type="transmembrane region" description="Helical" evidence="1">
    <location>
        <begin position="59"/>
        <end position="80"/>
    </location>
</feature>